<keyword evidence="3" id="KW-0028">Amino-acid biosynthesis</keyword>
<dbReference type="KEGG" id="amah:DLM_2138"/>
<keyword evidence="2 5" id="KW-0560">Oxidoreductase</keyword>
<dbReference type="GO" id="GO:0009423">
    <property type="term" value="P:chorismate biosynthetic process"/>
    <property type="evidence" value="ECO:0007669"/>
    <property type="project" value="TreeGrafter"/>
</dbReference>
<evidence type="ECO:0000256" key="2">
    <source>
        <dbReference type="ARBA" id="ARBA00023002"/>
    </source>
</evidence>
<dbReference type="Gene3D" id="3.40.50.10860">
    <property type="entry name" value="Leucine Dehydrogenase, chain A, domain 1"/>
    <property type="match status" value="1"/>
</dbReference>
<dbReference type="Proteomes" id="UP000198290">
    <property type="component" value="Chromosome"/>
</dbReference>
<accession>A0A3G9GFZ3</accession>
<reference evidence="5 6" key="2">
    <citation type="journal article" date="2017" name="Genome Announc.">
        <title>Draft genome sequence of Aquitalea magnusonii strain H3, a plant growth-promoting bacterium of duckweed Lemna minor.</title>
        <authorList>
            <person name="Ishizawa H."/>
            <person name="Kuroda M."/>
            <person name="Ike M."/>
        </authorList>
    </citation>
    <scope>NUCLEOTIDE SEQUENCE [LARGE SCALE GENOMIC DNA]</scope>
    <source>
        <strain evidence="5 6">H3</strain>
    </source>
</reference>
<dbReference type="STRING" id="332411.VI06_01080"/>
<dbReference type="InterPro" id="IPR022893">
    <property type="entry name" value="Shikimate_DH_fam"/>
</dbReference>
<dbReference type="GO" id="GO:0009073">
    <property type="term" value="P:aromatic amino acid family biosynthetic process"/>
    <property type="evidence" value="ECO:0007669"/>
    <property type="project" value="UniProtKB-KW"/>
</dbReference>
<evidence type="ECO:0000313" key="6">
    <source>
        <dbReference type="Proteomes" id="UP000198290"/>
    </source>
</evidence>
<dbReference type="OrthoDB" id="3609723at2"/>
<evidence type="ECO:0000256" key="3">
    <source>
        <dbReference type="ARBA" id="ARBA00023141"/>
    </source>
</evidence>
<dbReference type="AlphaFoldDB" id="A0A3G9GFZ3"/>
<dbReference type="EC" id="1.1.1.25" evidence="5"/>
<dbReference type="GO" id="GO:0050661">
    <property type="term" value="F:NADP binding"/>
    <property type="evidence" value="ECO:0007669"/>
    <property type="project" value="TreeGrafter"/>
</dbReference>
<evidence type="ECO:0000259" key="4">
    <source>
        <dbReference type="Pfam" id="PF08501"/>
    </source>
</evidence>
<protein>
    <submittedName>
        <fullName evidence="5">Shikimate 5-dehydrogenase I alpha</fullName>
        <ecNumber evidence="5">1.1.1.25</ecNumber>
    </submittedName>
</protein>
<dbReference type="SUPFAM" id="SSF51735">
    <property type="entry name" value="NAD(P)-binding Rossmann-fold domains"/>
    <property type="match status" value="1"/>
</dbReference>
<keyword evidence="6" id="KW-1185">Reference proteome</keyword>
<dbReference type="GO" id="GO:0004764">
    <property type="term" value="F:shikimate 3-dehydrogenase (NADP+) activity"/>
    <property type="evidence" value="ECO:0007669"/>
    <property type="project" value="UniProtKB-EC"/>
</dbReference>
<proteinExistence type="predicted"/>
<dbReference type="InterPro" id="IPR013708">
    <property type="entry name" value="Shikimate_DH-bd_N"/>
</dbReference>
<evidence type="ECO:0000256" key="1">
    <source>
        <dbReference type="ARBA" id="ARBA00004871"/>
    </source>
</evidence>
<dbReference type="InterPro" id="IPR046346">
    <property type="entry name" value="Aminoacid_DH-like_N_sf"/>
</dbReference>
<evidence type="ECO:0000313" key="5">
    <source>
        <dbReference type="EMBL" id="BBF85753.1"/>
    </source>
</evidence>
<dbReference type="RefSeq" id="WP_089083752.1">
    <property type="nucleotide sequence ID" value="NZ_AP018823.1"/>
</dbReference>
<name>A0A3G9GFZ3_9NEIS</name>
<dbReference type="GO" id="GO:0019632">
    <property type="term" value="P:shikimate metabolic process"/>
    <property type="evidence" value="ECO:0007669"/>
    <property type="project" value="TreeGrafter"/>
</dbReference>
<sequence>MTQTLQLDGATRVLAIVGDPIAQVKSPAGVSASLQQQGRNAILVPSHVSPANLDAYVKGISLAGNLDGIIVTVPHKFAMFAQCSSTSDRARRLGAVNVMRRNADGSWHGDMCDGAGYVAAMREAGCQPEGKRALLVGAGGAGSAIALALLENGVSELAIHDADTSRRDQLIARLSAGFPGQLRIGSNDPSGFAIAINASPTGMQASDPLPIDASKLDGTMFVGDVITAPAVTPLIESARALGCQTVVGGDMFAAVRELMLDFLLAQGPLAR</sequence>
<comment type="pathway">
    <text evidence="1">Metabolic intermediate biosynthesis; chorismate biosynthesis; chorismate from D-erythrose 4-phosphate and phosphoenolpyruvate: step 4/7.</text>
</comment>
<dbReference type="Pfam" id="PF08501">
    <property type="entry name" value="Shikimate_dh_N"/>
    <property type="match status" value="1"/>
</dbReference>
<reference evidence="6" key="3">
    <citation type="journal article" date="2017" name="Plant Physiol. Biochem.">
        <title>Differential oxidative and antioxidative response of duckweed Lemna minor toward plant growth promoting/inhibiting bacteria.</title>
        <authorList>
            <person name="Ishizawa H."/>
            <person name="Kuroda M."/>
            <person name="Morikawa M."/>
            <person name="Ike M."/>
        </authorList>
    </citation>
    <scope>NUCLEOTIDE SEQUENCE [LARGE SCALE GENOMIC DNA]</scope>
    <source>
        <strain evidence="6">H3</strain>
    </source>
</reference>
<dbReference type="EMBL" id="AP018823">
    <property type="protein sequence ID" value="BBF85753.1"/>
    <property type="molecule type" value="Genomic_DNA"/>
</dbReference>
<feature type="domain" description="Shikimate dehydrogenase substrate binding N-terminal" evidence="4">
    <location>
        <begin position="16"/>
        <end position="98"/>
    </location>
</feature>
<keyword evidence="3" id="KW-0057">Aromatic amino acid biosynthesis</keyword>
<gene>
    <name evidence="5" type="ORF">DLM_2138</name>
</gene>
<dbReference type="InterPro" id="IPR036291">
    <property type="entry name" value="NAD(P)-bd_dom_sf"/>
</dbReference>
<dbReference type="PANTHER" id="PTHR21089">
    <property type="entry name" value="SHIKIMATE DEHYDROGENASE"/>
    <property type="match status" value="1"/>
</dbReference>
<organism evidence="5 6">
    <name type="scientific">Aquitalea magnusonii</name>
    <dbReference type="NCBI Taxonomy" id="332411"/>
    <lineage>
        <taxon>Bacteria</taxon>
        <taxon>Pseudomonadati</taxon>
        <taxon>Pseudomonadota</taxon>
        <taxon>Betaproteobacteria</taxon>
        <taxon>Neisseriales</taxon>
        <taxon>Chromobacteriaceae</taxon>
        <taxon>Aquitalea</taxon>
    </lineage>
</organism>
<dbReference type="Gene3D" id="3.40.50.720">
    <property type="entry name" value="NAD(P)-binding Rossmann-like Domain"/>
    <property type="match status" value="1"/>
</dbReference>
<dbReference type="GO" id="GO:0005829">
    <property type="term" value="C:cytosol"/>
    <property type="evidence" value="ECO:0007669"/>
    <property type="project" value="TreeGrafter"/>
</dbReference>
<reference evidence="6" key="1">
    <citation type="journal article" date="2017" name="Biotechnol. Biofuels">
        <title>Evaluation of environmental bacterial communities as a factor affecting the growth of duckweed Lemna minor.</title>
        <authorList>
            <person name="Ishizawa H."/>
            <person name="Kuroda M."/>
            <person name="Morikawa M."/>
            <person name="Ike M."/>
        </authorList>
    </citation>
    <scope>NUCLEOTIDE SEQUENCE [LARGE SCALE GENOMIC DNA]</scope>
    <source>
        <strain evidence="6">H3</strain>
    </source>
</reference>
<dbReference type="PANTHER" id="PTHR21089:SF1">
    <property type="entry name" value="BIFUNCTIONAL 3-DEHYDROQUINATE DEHYDRATASE_SHIKIMATE DEHYDROGENASE, CHLOROPLASTIC"/>
    <property type="match status" value="1"/>
</dbReference>
<dbReference type="SUPFAM" id="SSF53223">
    <property type="entry name" value="Aminoacid dehydrogenase-like, N-terminal domain"/>
    <property type="match status" value="1"/>
</dbReference>